<dbReference type="OrthoDB" id="1293503at2759"/>
<proteinExistence type="predicted"/>
<accession>A0A4C1WIG0</accession>
<organism evidence="2 3">
    <name type="scientific">Eumeta variegata</name>
    <name type="common">Bagworm moth</name>
    <name type="synonym">Eumeta japonica</name>
    <dbReference type="NCBI Taxonomy" id="151549"/>
    <lineage>
        <taxon>Eukaryota</taxon>
        <taxon>Metazoa</taxon>
        <taxon>Ecdysozoa</taxon>
        <taxon>Arthropoda</taxon>
        <taxon>Hexapoda</taxon>
        <taxon>Insecta</taxon>
        <taxon>Pterygota</taxon>
        <taxon>Neoptera</taxon>
        <taxon>Endopterygota</taxon>
        <taxon>Lepidoptera</taxon>
        <taxon>Glossata</taxon>
        <taxon>Ditrysia</taxon>
        <taxon>Tineoidea</taxon>
        <taxon>Psychidae</taxon>
        <taxon>Oiketicinae</taxon>
        <taxon>Eumeta</taxon>
    </lineage>
</organism>
<dbReference type="Proteomes" id="UP000299102">
    <property type="component" value="Unassembled WGS sequence"/>
</dbReference>
<reference evidence="2 3" key="1">
    <citation type="journal article" date="2019" name="Commun. Biol.">
        <title>The bagworm genome reveals a unique fibroin gene that provides high tensile strength.</title>
        <authorList>
            <person name="Kono N."/>
            <person name="Nakamura H."/>
            <person name="Ohtoshi R."/>
            <person name="Tomita M."/>
            <person name="Numata K."/>
            <person name="Arakawa K."/>
        </authorList>
    </citation>
    <scope>NUCLEOTIDE SEQUENCE [LARGE SCALE GENOMIC DNA]</scope>
</reference>
<gene>
    <name evidence="2" type="ORF">EVAR_37148_1</name>
</gene>
<evidence type="ECO:0000256" key="1">
    <source>
        <dbReference type="SAM" id="MobiDB-lite"/>
    </source>
</evidence>
<protein>
    <submittedName>
        <fullName evidence="2">Uncharacterized protein</fullName>
    </submittedName>
</protein>
<evidence type="ECO:0000313" key="2">
    <source>
        <dbReference type="EMBL" id="GBP50991.1"/>
    </source>
</evidence>
<dbReference type="AlphaFoldDB" id="A0A4C1WIG0"/>
<evidence type="ECO:0000313" key="3">
    <source>
        <dbReference type="Proteomes" id="UP000299102"/>
    </source>
</evidence>
<comment type="caution">
    <text evidence="2">The sequence shown here is derived from an EMBL/GenBank/DDBJ whole genome shotgun (WGS) entry which is preliminary data.</text>
</comment>
<feature type="region of interest" description="Disordered" evidence="1">
    <location>
        <begin position="51"/>
        <end position="77"/>
    </location>
</feature>
<dbReference type="EMBL" id="BGZK01000572">
    <property type="protein sequence ID" value="GBP50991.1"/>
    <property type="molecule type" value="Genomic_DNA"/>
</dbReference>
<name>A0A4C1WIG0_EUMVA</name>
<keyword evidence="3" id="KW-1185">Reference proteome</keyword>
<sequence>MRLLRSMCGVSRKDRCRNSDVRERCGLKGDVVTKVERGVTLYFSDSTRINRGSHMSELDRPQRPSGEVEPGRRSWGT</sequence>